<protein>
    <submittedName>
        <fullName evidence="2">Alpha/beta hydrolase fold-1</fullName>
    </submittedName>
</protein>
<dbReference type="InterPro" id="IPR029058">
    <property type="entry name" value="AB_hydrolase_fold"/>
</dbReference>
<dbReference type="PANTHER" id="PTHR37017">
    <property type="entry name" value="AB HYDROLASE-1 DOMAIN-CONTAINING PROTEIN-RELATED"/>
    <property type="match status" value="1"/>
</dbReference>
<dbReference type="Pfam" id="PF12697">
    <property type="entry name" value="Abhydrolase_6"/>
    <property type="match status" value="1"/>
</dbReference>
<dbReference type="InterPro" id="IPR052897">
    <property type="entry name" value="Sec-Metab_Biosynth_Hydrolase"/>
</dbReference>
<dbReference type="SUPFAM" id="SSF53474">
    <property type="entry name" value="alpha/beta-Hydrolases"/>
    <property type="match status" value="1"/>
</dbReference>
<reference evidence="2" key="1">
    <citation type="journal article" date="2021" name="Nat. Commun.">
        <title>Genetic determinants of endophytism in the Arabidopsis root mycobiome.</title>
        <authorList>
            <person name="Mesny F."/>
            <person name="Miyauchi S."/>
            <person name="Thiergart T."/>
            <person name="Pickel B."/>
            <person name="Atanasova L."/>
            <person name="Karlsson M."/>
            <person name="Huettel B."/>
            <person name="Barry K.W."/>
            <person name="Haridas S."/>
            <person name="Chen C."/>
            <person name="Bauer D."/>
            <person name="Andreopoulos W."/>
            <person name="Pangilinan J."/>
            <person name="LaButti K."/>
            <person name="Riley R."/>
            <person name="Lipzen A."/>
            <person name="Clum A."/>
            <person name="Drula E."/>
            <person name="Henrissat B."/>
            <person name="Kohler A."/>
            <person name="Grigoriev I.V."/>
            <person name="Martin F.M."/>
            <person name="Hacquard S."/>
        </authorList>
    </citation>
    <scope>NUCLEOTIDE SEQUENCE</scope>
    <source>
        <strain evidence="2">MPI-SDFR-AT-0073</strain>
    </source>
</reference>
<proteinExistence type="predicted"/>
<comment type="caution">
    <text evidence="2">The sequence shown here is derived from an EMBL/GenBank/DDBJ whole genome shotgun (WGS) entry which is preliminary data.</text>
</comment>
<organism evidence="2 3">
    <name type="scientific">Truncatella angustata</name>
    <dbReference type="NCBI Taxonomy" id="152316"/>
    <lineage>
        <taxon>Eukaryota</taxon>
        <taxon>Fungi</taxon>
        <taxon>Dikarya</taxon>
        <taxon>Ascomycota</taxon>
        <taxon>Pezizomycotina</taxon>
        <taxon>Sordariomycetes</taxon>
        <taxon>Xylariomycetidae</taxon>
        <taxon>Amphisphaeriales</taxon>
        <taxon>Sporocadaceae</taxon>
        <taxon>Truncatella</taxon>
    </lineage>
</organism>
<dbReference type="OrthoDB" id="1263307at2759"/>
<name>A0A9P8UI53_9PEZI</name>
<sequence length="259" mass="27324">MSSPKLTILFLHGAYHPPACYAALTAQLEAVGLEVVAPRLASLGADARGTLEDDLAVVRTAAQGLFDSGKNVVIVAHSYGGFVAMNVAGSLTAAAAAREEKGGLVSIVYISGLLVSKGSIALVGCNPKLVGEGEPDLAEVFDVQIKDGLPVATLKDNERTRYYYHEPAPAEDVDRIVALLEPQCAAVFYIPSPVGPSDVRVRQTYISPEEDHAVLPEAQERAVAEGNMKVVKIPGCGHAPFLNNPQEVAGIIIETIGWE</sequence>
<evidence type="ECO:0000259" key="1">
    <source>
        <dbReference type="Pfam" id="PF12697"/>
    </source>
</evidence>
<dbReference type="Gene3D" id="3.40.50.1820">
    <property type="entry name" value="alpha/beta hydrolase"/>
    <property type="match status" value="1"/>
</dbReference>
<dbReference type="Proteomes" id="UP000758603">
    <property type="component" value="Unassembled WGS sequence"/>
</dbReference>
<keyword evidence="2" id="KW-0378">Hydrolase</keyword>
<accession>A0A9P8UI53</accession>
<dbReference type="AlphaFoldDB" id="A0A9P8UI53"/>
<dbReference type="InterPro" id="IPR000073">
    <property type="entry name" value="AB_hydrolase_1"/>
</dbReference>
<dbReference type="EMBL" id="JAGPXC010000005">
    <property type="protein sequence ID" value="KAH6652582.1"/>
    <property type="molecule type" value="Genomic_DNA"/>
</dbReference>
<keyword evidence="3" id="KW-1185">Reference proteome</keyword>
<dbReference type="GO" id="GO:0016787">
    <property type="term" value="F:hydrolase activity"/>
    <property type="evidence" value="ECO:0007669"/>
    <property type="project" value="UniProtKB-KW"/>
</dbReference>
<feature type="domain" description="AB hydrolase-1" evidence="1">
    <location>
        <begin position="8"/>
        <end position="249"/>
    </location>
</feature>
<gene>
    <name evidence="2" type="ORF">BKA67DRAFT_646653</name>
</gene>
<dbReference type="GeneID" id="70134808"/>
<dbReference type="PANTHER" id="PTHR37017:SF11">
    <property type="entry name" value="ESTERASE_LIPASE_THIOESTERASE DOMAIN-CONTAINING PROTEIN"/>
    <property type="match status" value="1"/>
</dbReference>
<evidence type="ECO:0000313" key="3">
    <source>
        <dbReference type="Proteomes" id="UP000758603"/>
    </source>
</evidence>
<dbReference type="RefSeq" id="XP_045956859.1">
    <property type="nucleotide sequence ID" value="XM_046105917.1"/>
</dbReference>
<evidence type="ECO:0000313" key="2">
    <source>
        <dbReference type="EMBL" id="KAH6652582.1"/>
    </source>
</evidence>